<accession>A0A2S2PYF9</accession>
<reference evidence="11" key="1">
    <citation type="submission" date="2018-04" db="EMBL/GenBank/DDBJ databases">
        <title>Transcriptome assembly of Sipha flava.</title>
        <authorList>
            <person name="Scully E.D."/>
            <person name="Geib S.M."/>
            <person name="Palmer N.A."/>
            <person name="Koch K."/>
            <person name="Bradshaw J."/>
            <person name="Heng-Moss T."/>
            <person name="Sarath G."/>
        </authorList>
    </citation>
    <scope>NUCLEOTIDE SEQUENCE</scope>
</reference>
<dbReference type="Pfam" id="PF12251">
    <property type="entry name" value="SNAPC3"/>
    <property type="match status" value="1"/>
</dbReference>
<dbReference type="PANTHER" id="PTHR13421:SF16">
    <property type="entry name" value="SNRNA-ACTIVATING PROTEIN COMPLEX SUBUNIT 3"/>
    <property type="match status" value="1"/>
</dbReference>
<evidence type="ECO:0000313" key="11">
    <source>
        <dbReference type="EMBL" id="MBY70433.1"/>
    </source>
</evidence>
<evidence type="ECO:0000256" key="2">
    <source>
        <dbReference type="ARBA" id="ARBA00010410"/>
    </source>
</evidence>
<dbReference type="EMBL" id="GGMS01001230">
    <property type="protein sequence ID" value="MBY70433.1"/>
    <property type="molecule type" value="Transcribed_RNA"/>
</dbReference>
<comment type="similarity">
    <text evidence="2">Belongs to the SNAPC3/SRD2 family.</text>
</comment>
<dbReference type="GO" id="GO:0005634">
    <property type="term" value="C:nucleus"/>
    <property type="evidence" value="ECO:0007669"/>
    <property type="project" value="UniProtKB-SubCell"/>
</dbReference>
<evidence type="ECO:0000256" key="9">
    <source>
        <dbReference type="ARBA" id="ARBA00025958"/>
    </source>
</evidence>
<dbReference type="GO" id="GO:0003681">
    <property type="term" value="F:bent DNA binding"/>
    <property type="evidence" value="ECO:0007669"/>
    <property type="project" value="TreeGrafter"/>
</dbReference>
<evidence type="ECO:0000256" key="4">
    <source>
        <dbReference type="ARBA" id="ARBA00023015"/>
    </source>
</evidence>
<dbReference type="RefSeq" id="XP_025413405.1">
    <property type="nucleotide sequence ID" value="XM_025557620.1"/>
</dbReference>
<keyword evidence="6" id="KW-0804">Transcription</keyword>
<name>A0A2S2PYF9_9HEMI</name>
<proteinExistence type="inferred from homology"/>
<dbReference type="AlphaFoldDB" id="A0A2S2PYF9"/>
<keyword evidence="5" id="KW-0238">DNA-binding</keyword>
<protein>
    <recommendedName>
        <fullName evidence="3">snRNA-activating protein complex subunit 3</fullName>
    </recommendedName>
    <alternativeName>
        <fullName evidence="10">Small nuclear RNA-activating complex polypeptide 3</fullName>
    </alternativeName>
</protein>
<dbReference type="GO" id="GO:0019185">
    <property type="term" value="C:snRNA-activating protein complex"/>
    <property type="evidence" value="ECO:0007669"/>
    <property type="project" value="TreeGrafter"/>
</dbReference>
<dbReference type="PANTHER" id="PTHR13421">
    <property type="entry name" value="SNRNA-ACTIVATING PROTEIN COMPLEX SUBUNIT 3"/>
    <property type="match status" value="1"/>
</dbReference>
<keyword evidence="4" id="KW-0805">Transcription regulation</keyword>
<evidence type="ECO:0000313" key="13">
    <source>
        <dbReference type="RefSeq" id="XP_025413405.1"/>
    </source>
</evidence>
<dbReference type="Proteomes" id="UP000694846">
    <property type="component" value="Unplaced"/>
</dbReference>
<comment type="subunit">
    <text evidence="9">Part of the SNAPc complex composed of 5 subunits: SNAPC1, SNAPC2, SNAPC3, SNAPC4 and SNAPC5. SNAPC3 interacts with SNAPC1.</text>
</comment>
<keyword evidence="7" id="KW-0539">Nucleus</keyword>
<evidence type="ECO:0000256" key="7">
    <source>
        <dbReference type="ARBA" id="ARBA00023242"/>
    </source>
</evidence>
<keyword evidence="12" id="KW-1185">Reference proteome</keyword>
<evidence type="ECO:0000256" key="5">
    <source>
        <dbReference type="ARBA" id="ARBA00023125"/>
    </source>
</evidence>
<evidence type="ECO:0000256" key="10">
    <source>
        <dbReference type="ARBA" id="ARBA00029606"/>
    </source>
</evidence>
<dbReference type="GO" id="GO:0042795">
    <property type="term" value="P:snRNA transcription by RNA polymerase II"/>
    <property type="evidence" value="ECO:0007669"/>
    <property type="project" value="TreeGrafter"/>
</dbReference>
<gene>
    <name evidence="11" type="primary">SNAPC3</name>
    <name evidence="13" type="synonym">LOC112685682</name>
    <name evidence="11" type="ORF">g.174063</name>
</gene>
<dbReference type="GO" id="GO:0001046">
    <property type="term" value="F:core promoter sequence-specific DNA binding"/>
    <property type="evidence" value="ECO:0007669"/>
    <property type="project" value="TreeGrafter"/>
</dbReference>
<organism evidence="11">
    <name type="scientific">Sipha flava</name>
    <name type="common">yellow sugarcane aphid</name>
    <dbReference type="NCBI Taxonomy" id="143950"/>
    <lineage>
        <taxon>Eukaryota</taxon>
        <taxon>Metazoa</taxon>
        <taxon>Ecdysozoa</taxon>
        <taxon>Arthropoda</taxon>
        <taxon>Hexapoda</taxon>
        <taxon>Insecta</taxon>
        <taxon>Pterygota</taxon>
        <taxon>Neoptera</taxon>
        <taxon>Paraneoptera</taxon>
        <taxon>Hemiptera</taxon>
        <taxon>Sternorrhyncha</taxon>
        <taxon>Aphidomorpha</taxon>
        <taxon>Aphidoidea</taxon>
        <taxon>Aphididae</taxon>
        <taxon>Sipha</taxon>
    </lineage>
</organism>
<evidence type="ECO:0000256" key="8">
    <source>
        <dbReference type="ARBA" id="ARBA00025193"/>
    </source>
</evidence>
<comment type="subcellular location">
    <subcellularLocation>
        <location evidence="1">Nucleus</location>
    </subcellularLocation>
</comment>
<evidence type="ECO:0000256" key="3">
    <source>
        <dbReference type="ARBA" id="ARBA00013634"/>
    </source>
</evidence>
<evidence type="ECO:0000256" key="1">
    <source>
        <dbReference type="ARBA" id="ARBA00004123"/>
    </source>
</evidence>
<dbReference type="OrthoDB" id="46583at2759"/>
<dbReference type="GO" id="GO:0001006">
    <property type="term" value="F:RNA polymerase III type 3 promoter sequence-specific DNA binding"/>
    <property type="evidence" value="ECO:0007669"/>
    <property type="project" value="TreeGrafter"/>
</dbReference>
<evidence type="ECO:0000313" key="12">
    <source>
        <dbReference type="Proteomes" id="UP000694846"/>
    </source>
</evidence>
<dbReference type="InterPro" id="IPR022042">
    <property type="entry name" value="snRNA-activating_su3"/>
</dbReference>
<comment type="function">
    <text evidence="8">Part of the SNAPc complex required for the transcription of both RNA polymerase II and III small-nuclear RNA genes. Binds to the proximal sequence element (PSE), a non-TATA-box basal promoter element common to these 2 types of genes. Recruits TBP and BRF2 to the U6 snRNA TATA box.</text>
</comment>
<evidence type="ECO:0000256" key="6">
    <source>
        <dbReference type="ARBA" id="ARBA00023163"/>
    </source>
</evidence>
<dbReference type="GO" id="GO:0000978">
    <property type="term" value="F:RNA polymerase II cis-regulatory region sequence-specific DNA binding"/>
    <property type="evidence" value="ECO:0007669"/>
    <property type="project" value="TreeGrafter"/>
</dbReference>
<reference evidence="13" key="2">
    <citation type="submission" date="2025-04" db="UniProtKB">
        <authorList>
            <consortium name="RefSeq"/>
        </authorList>
    </citation>
    <scope>IDENTIFICATION</scope>
    <source>
        <tissue evidence="13">Whole body</tissue>
    </source>
</reference>
<sequence>MEFSTEFVGGYFSKTINIRKFKIDNAFLNIYDVKASKANERCVLEKLKSINPNVDTSKLIEDMKECEIELQKHNYQHIFESPNALSARCLLPIYNSIEGDLHTLKRVKNDLYQKKRTKLYTPLPNFTPRGNITPGQTLLITVSFYYPFHWMKNQDPDEAVIPHCKEVIQFYDTQTLQDLKNGFKCDNSESEISGDISTNPYKPLEFIAKSDLKHSLFYINNTIYVDTLPDNKTIMHSENMKKWAEENGYPIRDILSIDTKLLDLEVCIGQPYIYQHLGRCEHLFIFNEISFAQSSDCLGQNNYPRIISMAKEKLKNCIFCNKNIAKFVMVSHDVRTPVTVNHMCDSCYISFNYDNLGDKITDFKAYRTLKWKK</sequence>
<dbReference type="GO" id="GO:0042796">
    <property type="term" value="P:snRNA transcription by RNA polymerase III"/>
    <property type="evidence" value="ECO:0007669"/>
    <property type="project" value="TreeGrafter"/>
</dbReference>